<sequence length="244" mass="27336">MKVEIWSDFACPFCYLGKRRFEAGLERFEHKDRVEVTFRSFELDPDAPVSVPYDVHDMLASKYGMSRERAKAWNDDVVRQAAEVGLEYRMDTLKLTNTLDAHRLTHYAAQFGKRAEVSELLFKAHFTDSRHIGERETLIEIAAQAGLDREETARVLDGGQFADEVRREEQEGAALGIRGVPFYVIDRKYGVSGAQSPDVFLDVLRKAWEESKPLTMVNPGAGSADGGVCADGTCAPERNRGDGQ</sequence>
<dbReference type="PANTHER" id="PTHR13887:SF41">
    <property type="entry name" value="THIOREDOXIN SUPERFAMILY PROTEIN"/>
    <property type="match status" value="1"/>
</dbReference>
<dbReference type="SUPFAM" id="SSF52833">
    <property type="entry name" value="Thioredoxin-like"/>
    <property type="match status" value="1"/>
</dbReference>
<dbReference type="Proteomes" id="UP001596528">
    <property type="component" value="Unassembled WGS sequence"/>
</dbReference>
<protein>
    <submittedName>
        <fullName evidence="3">DsbA family oxidoreductase</fullName>
    </submittedName>
</protein>
<dbReference type="Gene3D" id="3.40.30.10">
    <property type="entry name" value="Glutaredoxin"/>
    <property type="match status" value="1"/>
</dbReference>
<name>A0ABW2UYE0_9BACL</name>
<accession>A0ABW2UYE0</accession>
<feature type="region of interest" description="Disordered" evidence="1">
    <location>
        <begin position="223"/>
        <end position="244"/>
    </location>
</feature>
<evidence type="ECO:0000259" key="2">
    <source>
        <dbReference type="Pfam" id="PF01323"/>
    </source>
</evidence>
<reference evidence="4" key="1">
    <citation type="journal article" date="2019" name="Int. J. Syst. Evol. Microbiol.">
        <title>The Global Catalogue of Microorganisms (GCM) 10K type strain sequencing project: providing services to taxonomists for standard genome sequencing and annotation.</title>
        <authorList>
            <consortium name="The Broad Institute Genomics Platform"/>
            <consortium name="The Broad Institute Genome Sequencing Center for Infectious Disease"/>
            <person name="Wu L."/>
            <person name="Ma J."/>
        </authorList>
    </citation>
    <scope>NUCLEOTIDE SEQUENCE [LARGE SCALE GENOMIC DNA]</scope>
    <source>
        <strain evidence="4">JCM 18657</strain>
    </source>
</reference>
<dbReference type="Pfam" id="PF01323">
    <property type="entry name" value="DSBA"/>
    <property type="match status" value="1"/>
</dbReference>
<dbReference type="InterPro" id="IPR036249">
    <property type="entry name" value="Thioredoxin-like_sf"/>
</dbReference>
<proteinExistence type="predicted"/>
<dbReference type="PANTHER" id="PTHR13887">
    <property type="entry name" value="GLUTATHIONE S-TRANSFERASE KAPPA"/>
    <property type="match status" value="1"/>
</dbReference>
<gene>
    <name evidence="3" type="ORF">ACFQWB_02795</name>
</gene>
<evidence type="ECO:0000313" key="4">
    <source>
        <dbReference type="Proteomes" id="UP001596528"/>
    </source>
</evidence>
<evidence type="ECO:0000313" key="3">
    <source>
        <dbReference type="EMBL" id="MFC7748874.1"/>
    </source>
</evidence>
<dbReference type="InterPro" id="IPR001853">
    <property type="entry name" value="DSBA-like_thioredoxin_dom"/>
</dbReference>
<dbReference type="EMBL" id="JBHTGQ010000004">
    <property type="protein sequence ID" value="MFC7748874.1"/>
    <property type="molecule type" value="Genomic_DNA"/>
</dbReference>
<comment type="caution">
    <text evidence="3">The sequence shown here is derived from an EMBL/GenBank/DDBJ whole genome shotgun (WGS) entry which is preliminary data.</text>
</comment>
<dbReference type="RefSeq" id="WP_138788781.1">
    <property type="nucleotide sequence ID" value="NZ_JBHTGQ010000004.1"/>
</dbReference>
<evidence type="ECO:0000256" key="1">
    <source>
        <dbReference type="SAM" id="MobiDB-lite"/>
    </source>
</evidence>
<feature type="domain" description="DSBA-like thioredoxin" evidence="2">
    <location>
        <begin position="3"/>
        <end position="204"/>
    </location>
</feature>
<keyword evidence="4" id="KW-1185">Reference proteome</keyword>
<organism evidence="3 4">
    <name type="scientific">Paenibacillus thermoaerophilus</name>
    <dbReference type="NCBI Taxonomy" id="1215385"/>
    <lineage>
        <taxon>Bacteria</taxon>
        <taxon>Bacillati</taxon>
        <taxon>Bacillota</taxon>
        <taxon>Bacilli</taxon>
        <taxon>Bacillales</taxon>
        <taxon>Paenibacillaceae</taxon>
        <taxon>Paenibacillus</taxon>
    </lineage>
</organism>
<dbReference type="CDD" id="cd03024">
    <property type="entry name" value="DsbA_FrnE"/>
    <property type="match status" value="1"/>
</dbReference>